<evidence type="ECO:0000313" key="8">
    <source>
        <dbReference type="Proteomes" id="UP001296993"/>
    </source>
</evidence>
<dbReference type="SUPFAM" id="SSF53850">
    <property type="entry name" value="Periplasmic binding protein-like II"/>
    <property type="match status" value="1"/>
</dbReference>
<organism evidence="7 8">
    <name type="scientific">Paeniglutamicibacter kerguelensis</name>
    <dbReference type="NCBI Taxonomy" id="254788"/>
    <lineage>
        <taxon>Bacteria</taxon>
        <taxon>Bacillati</taxon>
        <taxon>Actinomycetota</taxon>
        <taxon>Actinomycetes</taxon>
        <taxon>Micrococcales</taxon>
        <taxon>Micrococcaceae</taxon>
        <taxon>Paeniglutamicibacter</taxon>
    </lineage>
</organism>
<keyword evidence="8" id="KW-1185">Reference proteome</keyword>
<proteinExistence type="inferred from homology"/>
<dbReference type="InterPro" id="IPR039424">
    <property type="entry name" value="SBP_5"/>
</dbReference>
<dbReference type="PANTHER" id="PTHR30290:SF10">
    <property type="entry name" value="PERIPLASMIC OLIGOPEPTIDE-BINDING PROTEIN-RELATED"/>
    <property type="match status" value="1"/>
</dbReference>
<reference evidence="7 8" key="1">
    <citation type="submission" date="2021-03" db="EMBL/GenBank/DDBJ databases">
        <title>Sequencing the genomes of 1000 actinobacteria strains.</title>
        <authorList>
            <person name="Klenk H.-P."/>
        </authorList>
    </citation>
    <scope>NUCLEOTIDE SEQUENCE [LARGE SCALE GENOMIC DNA]</scope>
    <source>
        <strain evidence="7 8">DSM 15797</strain>
    </source>
</reference>
<dbReference type="Gene3D" id="3.40.190.10">
    <property type="entry name" value="Periplasmic binding protein-like II"/>
    <property type="match status" value="1"/>
</dbReference>
<dbReference type="Gene3D" id="3.10.105.10">
    <property type="entry name" value="Dipeptide-binding Protein, Domain 3"/>
    <property type="match status" value="1"/>
</dbReference>
<evidence type="ECO:0000256" key="2">
    <source>
        <dbReference type="ARBA" id="ARBA00005695"/>
    </source>
</evidence>
<feature type="domain" description="Solute-binding protein family 5" evidence="6">
    <location>
        <begin position="90"/>
        <end position="434"/>
    </location>
</feature>
<comment type="similarity">
    <text evidence="2">Belongs to the bacterial solute-binding protein 5 family.</text>
</comment>
<evidence type="ECO:0000256" key="4">
    <source>
        <dbReference type="ARBA" id="ARBA00022729"/>
    </source>
</evidence>
<gene>
    <name evidence="7" type="ORF">JOF47_000707</name>
</gene>
<name>A0ABS4XA54_9MICC</name>
<keyword evidence="3" id="KW-0813">Transport</keyword>
<dbReference type="EMBL" id="JAGIOF010000001">
    <property type="protein sequence ID" value="MBP2385196.1"/>
    <property type="molecule type" value="Genomic_DNA"/>
</dbReference>
<accession>A0ABS4XA54</accession>
<dbReference type="Proteomes" id="UP001296993">
    <property type="component" value="Unassembled WGS sequence"/>
</dbReference>
<dbReference type="Pfam" id="PF00496">
    <property type="entry name" value="SBP_bac_5"/>
    <property type="match status" value="1"/>
</dbReference>
<dbReference type="RefSeq" id="WP_209995972.1">
    <property type="nucleotide sequence ID" value="NZ_BAAAJY010000012.1"/>
</dbReference>
<dbReference type="PROSITE" id="PS51257">
    <property type="entry name" value="PROKAR_LIPOPROTEIN"/>
    <property type="match status" value="1"/>
</dbReference>
<sequence length="532" mass="57789">MRSTLTRAVAALGAALLALTGCGTVPNAASGEDRPFTINWSTQLTNIDPAFVCAGDDNSFASNFYARLVALDTDTQEDGTVVASTSPDRIQPDLAESWTVSEDGTNYTFKLREGAKFANGNPLDAEAVRYSIMRNLTIGACGALALQIGLTDPPLIKDVVVVDPATVRLELSRAYPSILVTLAQSRGSIYDPVEIKAHGEDRKGVPNQWLASHTASSSGPYELDTYVPNNHAILKRNPNYHGKPALEETVRINFITSVPTLMLQARRGQADVTLGLPPYVVDQLRSEDCCKVASAPSLSPVTVSMNNQEGNSANAKLREALTHSVPYDQIIEEVAHGFADSYYGPFPPDVPGFNKELSVPRTMDKELARRLVAESGIENPTIDLMINPAAPSVSTLATILKAGWEEIGVKVNIDSQTPTSFATRFNTGKYGSALLFEGAGSVAAYELRKKMTCGSNFNNQHICIDGTTELLDELGRIPDLKDQQPVIDALTEKWLENSSTIVLYRARFTAVLARDVNHFKYSSSLRFSEWGR</sequence>
<feature type="signal peptide" evidence="5">
    <location>
        <begin position="1"/>
        <end position="28"/>
    </location>
</feature>
<evidence type="ECO:0000313" key="7">
    <source>
        <dbReference type="EMBL" id="MBP2385196.1"/>
    </source>
</evidence>
<evidence type="ECO:0000256" key="5">
    <source>
        <dbReference type="SAM" id="SignalP"/>
    </source>
</evidence>
<comment type="subcellular location">
    <subcellularLocation>
        <location evidence="1">Cell envelope</location>
    </subcellularLocation>
</comment>
<keyword evidence="4 5" id="KW-0732">Signal</keyword>
<feature type="chain" id="PRO_5045443498" evidence="5">
    <location>
        <begin position="29"/>
        <end position="532"/>
    </location>
</feature>
<dbReference type="InterPro" id="IPR000914">
    <property type="entry name" value="SBP_5_dom"/>
</dbReference>
<dbReference type="CDD" id="cd08512">
    <property type="entry name" value="PBP2_NikA_DppA_OppA_like_7"/>
    <property type="match status" value="1"/>
</dbReference>
<evidence type="ECO:0000259" key="6">
    <source>
        <dbReference type="Pfam" id="PF00496"/>
    </source>
</evidence>
<evidence type="ECO:0000256" key="3">
    <source>
        <dbReference type="ARBA" id="ARBA00022448"/>
    </source>
</evidence>
<evidence type="ECO:0000256" key="1">
    <source>
        <dbReference type="ARBA" id="ARBA00004196"/>
    </source>
</evidence>
<dbReference type="PANTHER" id="PTHR30290">
    <property type="entry name" value="PERIPLASMIC BINDING COMPONENT OF ABC TRANSPORTER"/>
    <property type="match status" value="1"/>
</dbReference>
<comment type="caution">
    <text evidence="7">The sequence shown here is derived from an EMBL/GenBank/DDBJ whole genome shotgun (WGS) entry which is preliminary data.</text>
</comment>
<protein>
    <submittedName>
        <fullName evidence="7">Peptide/nickel transport system substrate-binding protein</fullName>
    </submittedName>
</protein>